<dbReference type="CDD" id="cd00887">
    <property type="entry name" value="MoeA"/>
    <property type="match status" value="1"/>
</dbReference>
<keyword evidence="4" id="KW-1185">Reference proteome</keyword>
<comment type="caution">
    <text evidence="3">The sequence shown here is derived from an EMBL/GenBank/DDBJ whole genome shotgun (WGS) entry which is preliminary data.</text>
</comment>
<dbReference type="InterPro" id="IPR005110">
    <property type="entry name" value="MoeA_linker/N"/>
</dbReference>
<dbReference type="PANTHER" id="PTHR10192">
    <property type="entry name" value="MOLYBDOPTERIN BIOSYNTHESIS PROTEIN"/>
    <property type="match status" value="1"/>
</dbReference>
<feature type="domain" description="MoaB/Mog" evidence="2">
    <location>
        <begin position="182"/>
        <end position="314"/>
    </location>
</feature>
<keyword evidence="1" id="KW-0501">Molybdenum cofactor biosynthesis</keyword>
<dbReference type="EMBL" id="LWLN01000002">
    <property type="protein sequence ID" value="OLZ39383.1"/>
    <property type="molecule type" value="Genomic_DNA"/>
</dbReference>
<dbReference type="InterPro" id="IPR001453">
    <property type="entry name" value="MoaB/Mog_dom"/>
</dbReference>
<dbReference type="Gene3D" id="2.170.190.11">
    <property type="entry name" value="Molybdopterin biosynthesis moea protein, domain 3"/>
    <property type="match status" value="1"/>
</dbReference>
<dbReference type="GO" id="GO:0006777">
    <property type="term" value="P:Mo-molybdopterin cofactor biosynthetic process"/>
    <property type="evidence" value="ECO:0007669"/>
    <property type="project" value="UniProtKB-KW"/>
</dbReference>
<dbReference type="InterPro" id="IPR036135">
    <property type="entry name" value="MoeA_linker/N_sf"/>
</dbReference>
<sequence length="406" mass="43456">MAHDHESMLSRSEAVREVLDVRDRALSNREPSESSVRDGVAKRFLAESITAPRDVPPHDHATMDGFAVDATESYPLTVSDGEVFPEDEPPSLAAGEAVRIATGAPLPERANAVLKIEEASVEAGELRGSSIEPGTYTYERGSNVSAGDVLFRSGERISAKDLILLRDLGIERVSVYDPFSTGLLATGSEIHEEKAADLDSPMLAALVRSWGHTATIEGTVPDEYEKTRDRIAQLADEHEVIITTGGTSVGKKDYVIRALEALGEVTFHRVRIRPGKPIAVARLPDHDAVAFAIPGKPVGAHTVATLVMRSFFVGETEPLSTIEATLTCDVGIGTSGFEYAVPVTLDEGDAVPLGHVDSPLEVYDETFDPSVLSSSTRATRADGIVLAESDLSTGESVRVIPYSVLE</sequence>
<dbReference type="PROSITE" id="PS01079">
    <property type="entry name" value="MOCF_BIOSYNTHESIS_2"/>
    <property type="match status" value="1"/>
</dbReference>
<dbReference type="SMART" id="SM00852">
    <property type="entry name" value="MoCF_biosynth"/>
    <property type="match status" value="1"/>
</dbReference>
<dbReference type="GO" id="GO:0061599">
    <property type="term" value="F:molybdopterin molybdotransferase activity"/>
    <property type="evidence" value="ECO:0007669"/>
    <property type="project" value="TreeGrafter"/>
</dbReference>
<dbReference type="Proteomes" id="UP000189370">
    <property type="component" value="Unassembled WGS sequence"/>
</dbReference>
<keyword evidence="3" id="KW-0808">Transferase</keyword>
<dbReference type="InterPro" id="IPR008284">
    <property type="entry name" value="MoCF_biosynth_CS"/>
</dbReference>
<reference evidence="4" key="1">
    <citation type="submission" date="2016-04" db="EMBL/GenBank/DDBJ databases">
        <authorList>
            <person name="Chen S.-C."/>
            <person name="Lai M.-C."/>
        </authorList>
    </citation>
    <scope>NUCLEOTIDE SEQUENCE [LARGE SCALE GENOMIC DNA]</scope>
    <source>
        <strain evidence="4">AB14</strain>
    </source>
</reference>
<proteinExistence type="predicted"/>
<dbReference type="PANTHER" id="PTHR10192:SF19">
    <property type="entry name" value="MOLYBDOPTERIN BIOSYNTHESIS PROTEIN MJ0666-RELATED"/>
    <property type="match status" value="1"/>
</dbReference>
<dbReference type="Gene3D" id="3.40.980.10">
    <property type="entry name" value="MoaB/Mog-like domain"/>
    <property type="match status" value="1"/>
</dbReference>
<dbReference type="InterPro" id="IPR036425">
    <property type="entry name" value="MoaB/Mog-like_dom_sf"/>
</dbReference>
<dbReference type="RefSeq" id="WP_076148695.1">
    <property type="nucleotide sequence ID" value="NZ_LWLN01000002.1"/>
</dbReference>
<dbReference type="SUPFAM" id="SSF53218">
    <property type="entry name" value="Molybdenum cofactor biosynthesis proteins"/>
    <property type="match status" value="1"/>
</dbReference>
<name>A0A1S8ARE3_9EURY</name>
<organism evidence="3 4">
    <name type="scientific">Natrinema saccharevitans</name>
    <dbReference type="NCBI Taxonomy" id="301967"/>
    <lineage>
        <taxon>Archaea</taxon>
        <taxon>Methanobacteriati</taxon>
        <taxon>Methanobacteriota</taxon>
        <taxon>Stenosarchaea group</taxon>
        <taxon>Halobacteria</taxon>
        <taxon>Halobacteriales</taxon>
        <taxon>Natrialbaceae</taxon>
        <taxon>Natrinema</taxon>
    </lineage>
</organism>
<dbReference type="AlphaFoldDB" id="A0A1S8ARE3"/>
<dbReference type="STRING" id="301967.A6E15_18595"/>
<dbReference type="Gene3D" id="3.90.105.10">
    <property type="entry name" value="Molybdopterin biosynthesis moea protein, domain 2"/>
    <property type="match status" value="1"/>
</dbReference>
<protein>
    <submittedName>
        <fullName evidence="3">Molybdopterin molybdenumtransferase MoeA</fullName>
    </submittedName>
</protein>
<accession>A0A1S8ARE3</accession>
<dbReference type="OrthoDB" id="31371at2157"/>
<dbReference type="Pfam" id="PF00994">
    <property type="entry name" value="MoCF_biosynth"/>
    <property type="match status" value="1"/>
</dbReference>
<dbReference type="Pfam" id="PF03453">
    <property type="entry name" value="MoeA_N"/>
    <property type="match status" value="1"/>
</dbReference>
<gene>
    <name evidence="3" type="ORF">A6E15_18595</name>
</gene>
<dbReference type="SUPFAM" id="SSF63882">
    <property type="entry name" value="MoeA N-terminal region -like"/>
    <property type="match status" value="1"/>
</dbReference>
<dbReference type="GO" id="GO:0005737">
    <property type="term" value="C:cytoplasm"/>
    <property type="evidence" value="ECO:0007669"/>
    <property type="project" value="TreeGrafter"/>
</dbReference>
<evidence type="ECO:0000256" key="1">
    <source>
        <dbReference type="ARBA" id="ARBA00023150"/>
    </source>
</evidence>
<evidence type="ECO:0000259" key="2">
    <source>
        <dbReference type="SMART" id="SM00852"/>
    </source>
</evidence>
<evidence type="ECO:0000313" key="4">
    <source>
        <dbReference type="Proteomes" id="UP000189370"/>
    </source>
</evidence>
<dbReference type="InterPro" id="IPR038987">
    <property type="entry name" value="MoeA-like"/>
</dbReference>
<evidence type="ECO:0000313" key="3">
    <source>
        <dbReference type="EMBL" id="OLZ39383.1"/>
    </source>
</evidence>